<dbReference type="STRING" id="1123500.GCA_000420365_00366"/>
<protein>
    <submittedName>
        <fullName evidence="2">Uncharacterized protein</fullName>
    </submittedName>
</protein>
<organism evidence="2 3">
    <name type="scientific">Weissella halotolerans DSM 20190</name>
    <dbReference type="NCBI Taxonomy" id="1123500"/>
    <lineage>
        <taxon>Bacteria</taxon>
        <taxon>Bacillati</taxon>
        <taxon>Bacillota</taxon>
        <taxon>Bacilli</taxon>
        <taxon>Lactobacillales</taxon>
        <taxon>Lactobacillaceae</taxon>
        <taxon>Weissella</taxon>
    </lineage>
</organism>
<keyword evidence="3" id="KW-1185">Reference proteome</keyword>
<dbReference type="PATRIC" id="fig|1123500.6.peg.135"/>
<name>A0A0R2G0P0_9LACO</name>
<evidence type="ECO:0000256" key="1">
    <source>
        <dbReference type="SAM" id="MobiDB-lite"/>
    </source>
</evidence>
<accession>A0A0R2G0P0</accession>
<sequence length="120" mass="13193">MGLAIGSLWYVKQNERVSNDTQVSEQLDTKRGKGAHKKSDSHEYAQSVPAKQAVQADPNQTATGQEVTMADIKKTQAQLVQAGLPADQWAPSDIKKIIVESSRLHMDVTTYAKQNFHGQS</sequence>
<reference evidence="2 3" key="1">
    <citation type="journal article" date="2015" name="Genome Announc.">
        <title>Expanding the biotechnology potential of lactobacilli through comparative genomics of 213 strains and associated genera.</title>
        <authorList>
            <person name="Sun Z."/>
            <person name="Harris H.M."/>
            <person name="McCann A."/>
            <person name="Guo C."/>
            <person name="Argimon S."/>
            <person name="Zhang W."/>
            <person name="Yang X."/>
            <person name="Jeffery I.B."/>
            <person name="Cooney J.C."/>
            <person name="Kagawa T.F."/>
            <person name="Liu W."/>
            <person name="Song Y."/>
            <person name="Salvetti E."/>
            <person name="Wrobel A."/>
            <person name="Rasinkangas P."/>
            <person name="Parkhill J."/>
            <person name="Rea M.C."/>
            <person name="O'Sullivan O."/>
            <person name="Ritari J."/>
            <person name="Douillard F.P."/>
            <person name="Paul Ross R."/>
            <person name="Yang R."/>
            <person name="Briner A.E."/>
            <person name="Felis G.E."/>
            <person name="de Vos W.M."/>
            <person name="Barrangou R."/>
            <person name="Klaenhammer T.R."/>
            <person name="Caufield P.W."/>
            <person name="Cui Y."/>
            <person name="Zhang H."/>
            <person name="O'Toole P.W."/>
        </authorList>
    </citation>
    <scope>NUCLEOTIDE SEQUENCE [LARGE SCALE GENOMIC DNA]</scope>
    <source>
        <strain evidence="2 3">DSM 20190</strain>
    </source>
</reference>
<dbReference type="Proteomes" id="UP000051296">
    <property type="component" value="Unassembled WGS sequence"/>
</dbReference>
<evidence type="ECO:0000313" key="2">
    <source>
        <dbReference type="EMBL" id="KRN33339.1"/>
    </source>
</evidence>
<dbReference type="AlphaFoldDB" id="A0A0R2G0P0"/>
<dbReference type="InParanoid" id="A0A0R2G0P0"/>
<dbReference type="EMBL" id="JQAX01000001">
    <property type="protein sequence ID" value="KRN33339.1"/>
    <property type="molecule type" value="Genomic_DNA"/>
</dbReference>
<comment type="caution">
    <text evidence="2">The sequence shown here is derived from an EMBL/GenBank/DDBJ whole genome shotgun (WGS) entry which is preliminary data.</text>
</comment>
<evidence type="ECO:0000313" key="3">
    <source>
        <dbReference type="Proteomes" id="UP000051296"/>
    </source>
</evidence>
<feature type="region of interest" description="Disordered" evidence="1">
    <location>
        <begin position="19"/>
        <end position="65"/>
    </location>
</feature>
<gene>
    <name evidence="2" type="ORF">IV68_GL000137</name>
</gene>
<feature type="compositionally biased region" description="Basic and acidic residues" evidence="1">
    <location>
        <begin position="27"/>
        <end position="43"/>
    </location>
</feature>
<proteinExistence type="predicted"/>